<gene>
    <name evidence="6" type="ORF">UCREL1_3999</name>
</gene>
<dbReference type="Pfam" id="PF13302">
    <property type="entry name" value="Acetyltransf_3"/>
    <property type="match status" value="1"/>
</dbReference>
<evidence type="ECO:0000313" key="7">
    <source>
        <dbReference type="Proteomes" id="UP000012174"/>
    </source>
</evidence>
<dbReference type="PANTHER" id="PTHR13256:SF16">
    <property type="entry name" value="ALPHA_BETA-TUBULIN-N-ACETYLTRANSFERASE 9"/>
    <property type="match status" value="1"/>
</dbReference>
<dbReference type="InterPro" id="IPR016181">
    <property type="entry name" value="Acyl_CoA_acyltransferase"/>
</dbReference>
<evidence type="ECO:0000259" key="5">
    <source>
        <dbReference type="Pfam" id="PF13302"/>
    </source>
</evidence>
<keyword evidence="3" id="KW-0012">Acyltransferase</keyword>
<keyword evidence="2" id="KW-0808">Transferase</keyword>
<evidence type="ECO:0000256" key="4">
    <source>
        <dbReference type="SAM" id="MobiDB-lite"/>
    </source>
</evidence>
<dbReference type="OrthoDB" id="5043642at2759"/>
<dbReference type="HOGENOM" id="CLU_073102_0_0_1"/>
<sequence length="265" mass="29071">MKDPAIQEATASEPLALEEEYENQQSWRTSHDKLTFIVCRAIDSSSGLDISNPGSKVTDQKSNPSSNIETNERVYAGQVDAPDRMVGDINLFLTPWEGDEDDENDFNGPSLDKAVVPLSPQSKRDPTARYCNGEVDIMIADRDHRGKGLGIAAVSTLLHFVRQHLKSILAEYSKAQGDQGGIGARSPYELKDMVAKINEANAGSIALFTKLGFRKRGKVNYFGEIEMVLEDFGVATSSGVVDENGGEANVLDYRELLFDRSRLPA</sequence>
<reference evidence="7" key="1">
    <citation type="journal article" date="2013" name="Genome Announc.">
        <title>Draft genome sequence of the grapevine dieback fungus Eutypa lata UCR-EL1.</title>
        <authorList>
            <person name="Blanco-Ulate B."/>
            <person name="Rolshausen P.E."/>
            <person name="Cantu D."/>
        </authorList>
    </citation>
    <scope>NUCLEOTIDE SEQUENCE [LARGE SCALE GENOMIC DNA]</scope>
    <source>
        <strain evidence="7">UCR-EL1</strain>
    </source>
</reference>
<evidence type="ECO:0000256" key="2">
    <source>
        <dbReference type="ARBA" id="ARBA00022679"/>
    </source>
</evidence>
<dbReference type="PANTHER" id="PTHR13256">
    <property type="entry name" value="N-ACETYLTRANSFERASE 9"/>
    <property type="match status" value="1"/>
</dbReference>
<dbReference type="InterPro" id="IPR039135">
    <property type="entry name" value="NAT9-like"/>
</dbReference>
<accession>M7TQK1</accession>
<dbReference type="Gene3D" id="3.40.630.30">
    <property type="match status" value="1"/>
</dbReference>
<organism evidence="6 7">
    <name type="scientific">Eutypa lata (strain UCR-EL1)</name>
    <name type="common">Grapevine dieback disease fungus</name>
    <name type="synonym">Eutypa armeniacae</name>
    <dbReference type="NCBI Taxonomy" id="1287681"/>
    <lineage>
        <taxon>Eukaryota</taxon>
        <taxon>Fungi</taxon>
        <taxon>Dikarya</taxon>
        <taxon>Ascomycota</taxon>
        <taxon>Pezizomycotina</taxon>
        <taxon>Sordariomycetes</taxon>
        <taxon>Xylariomycetidae</taxon>
        <taxon>Xylariales</taxon>
        <taxon>Diatrypaceae</taxon>
        <taxon>Eutypa</taxon>
    </lineage>
</organism>
<keyword evidence="6" id="KW-0436">Ligase</keyword>
<comment type="similarity">
    <text evidence="1">Belongs to the acetyltransferase family. GNAT subfamily.</text>
</comment>
<dbReference type="GO" id="GO:0004812">
    <property type="term" value="F:aminoacyl-tRNA ligase activity"/>
    <property type="evidence" value="ECO:0007669"/>
    <property type="project" value="UniProtKB-KW"/>
</dbReference>
<keyword evidence="7" id="KW-1185">Reference proteome</keyword>
<keyword evidence="6" id="KW-0030">Aminoacyl-tRNA synthetase</keyword>
<dbReference type="GO" id="GO:0008080">
    <property type="term" value="F:N-acetyltransferase activity"/>
    <property type="evidence" value="ECO:0007669"/>
    <property type="project" value="InterPro"/>
</dbReference>
<evidence type="ECO:0000313" key="6">
    <source>
        <dbReference type="EMBL" id="EMR68980.1"/>
    </source>
</evidence>
<dbReference type="AlphaFoldDB" id="M7TQK1"/>
<dbReference type="KEGG" id="ela:UCREL1_3999"/>
<name>M7TQK1_EUTLA</name>
<evidence type="ECO:0000256" key="3">
    <source>
        <dbReference type="ARBA" id="ARBA00023315"/>
    </source>
</evidence>
<feature type="region of interest" description="Disordered" evidence="4">
    <location>
        <begin position="48"/>
        <end position="68"/>
    </location>
</feature>
<proteinExistence type="inferred from homology"/>
<dbReference type="STRING" id="1287681.M7TQK1"/>
<dbReference type="Proteomes" id="UP000012174">
    <property type="component" value="Unassembled WGS sequence"/>
</dbReference>
<dbReference type="InterPro" id="IPR000182">
    <property type="entry name" value="GNAT_dom"/>
</dbReference>
<feature type="domain" description="N-acetyltransferase" evidence="5">
    <location>
        <begin position="127"/>
        <end position="214"/>
    </location>
</feature>
<evidence type="ECO:0000256" key="1">
    <source>
        <dbReference type="ARBA" id="ARBA00009342"/>
    </source>
</evidence>
<dbReference type="SUPFAM" id="SSF55729">
    <property type="entry name" value="Acyl-CoA N-acyltransferases (Nat)"/>
    <property type="match status" value="1"/>
</dbReference>
<dbReference type="OMA" id="WHVPRYH"/>
<protein>
    <submittedName>
        <fullName evidence="6">Putative methionyl-trna synthetase protein</fullName>
    </submittedName>
</protein>
<dbReference type="EMBL" id="KB706145">
    <property type="protein sequence ID" value="EMR68980.1"/>
    <property type="molecule type" value="Genomic_DNA"/>
</dbReference>
<dbReference type="eggNOG" id="KOG4135">
    <property type="taxonomic scope" value="Eukaryota"/>
</dbReference>